<reference evidence="1" key="1">
    <citation type="submission" date="2016-10" db="EMBL/GenBank/DDBJ databases">
        <title>CRISPR-Cas defence system in Roseofilum reptotaenium: evidence of a bacteriophage-cyanobacterium arms race in the coral black band disease.</title>
        <authorList>
            <person name="Buerger P."/>
            <person name="Wood-Charlson E.M."/>
            <person name="Weynberg K.D."/>
            <person name="Willis B."/>
            <person name="Van Oppen M.J."/>
        </authorList>
    </citation>
    <scope>NUCLEOTIDE SEQUENCE [LARGE SCALE GENOMIC DNA]</scope>
    <source>
        <strain evidence="1">AO1-A</strain>
    </source>
</reference>
<name>A0A1L9QLV2_9CYAN</name>
<sequence>MSTDLSRVKHDKKVDKNSSKLILIHFSSKKYPNCFKRDCELFNLDAEEVTSKNNEVMVHTDNKG</sequence>
<protein>
    <submittedName>
        <fullName evidence="1">Uncharacterized protein</fullName>
    </submittedName>
</protein>
<organism evidence="1 2">
    <name type="scientific">Roseofilum reptotaenium AO1-A</name>
    <dbReference type="NCBI Taxonomy" id="1925591"/>
    <lineage>
        <taxon>Bacteria</taxon>
        <taxon>Bacillati</taxon>
        <taxon>Cyanobacteriota</taxon>
        <taxon>Cyanophyceae</taxon>
        <taxon>Desertifilales</taxon>
        <taxon>Desertifilaceae</taxon>
        <taxon>Roseofilum</taxon>
    </lineage>
</organism>
<dbReference type="Proteomes" id="UP000183940">
    <property type="component" value="Unassembled WGS sequence"/>
</dbReference>
<accession>A0A1L9QLV2</accession>
<gene>
    <name evidence="1" type="ORF">BI308_20930</name>
</gene>
<keyword evidence="2" id="KW-1185">Reference proteome</keyword>
<dbReference type="EMBL" id="MLAW01000048">
    <property type="protein sequence ID" value="OJJ20669.1"/>
    <property type="molecule type" value="Genomic_DNA"/>
</dbReference>
<comment type="caution">
    <text evidence="1">The sequence shown here is derived from an EMBL/GenBank/DDBJ whole genome shotgun (WGS) entry which is preliminary data.</text>
</comment>
<proteinExistence type="predicted"/>
<dbReference type="STRING" id="1925591.BI308_20930"/>
<evidence type="ECO:0000313" key="1">
    <source>
        <dbReference type="EMBL" id="OJJ20669.1"/>
    </source>
</evidence>
<evidence type="ECO:0000313" key="2">
    <source>
        <dbReference type="Proteomes" id="UP000183940"/>
    </source>
</evidence>
<dbReference type="AlphaFoldDB" id="A0A1L9QLV2"/>